<keyword evidence="2" id="KW-1185">Reference proteome</keyword>
<evidence type="ECO:0000313" key="1">
    <source>
        <dbReference type="EMBL" id="EIW51484.1"/>
    </source>
</evidence>
<organism evidence="1 2">
    <name type="scientific">Trametes versicolor (strain FP-101664)</name>
    <name type="common">White-rot fungus</name>
    <name type="synonym">Coriolus versicolor</name>
    <dbReference type="NCBI Taxonomy" id="717944"/>
    <lineage>
        <taxon>Eukaryota</taxon>
        <taxon>Fungi</taxon>
        <taxon>Dikarya</taxon>
        <taxon>Basidiomycota</taxon>
        <taxon>Agaricomycotina</taxon>
        <taxon>Agaricomycetes</taxon>
        <taxon>Polyporales</taxon>
        <taxon>Polyporaceae</taxon>
        <taxon>Trametes</taxon>
    </lineage>
</organism>
<dbReference type="KEGG" id="tvs:TRAVEDRAFT_137338"/>
<protein>
    <submittedName>
        <fullName evidence="1">Uncharacterized protein</fullName>
    </submittedName>
</protein>
<name>R7S936_TRAVS</name>
<reference evidence="2" key="1">
    <citation type="journal article" date="2012" name="Science">
        <title>The Paleozoic origin of enzymatic lignin decomposition reconstructed from 31 fungal genomes.</title>
        <authorList>
            <person name="Floudas D."/>
            <person name="Binder M."/>
            <person name="Riley R."/>
            <person name="Barry K."/>
            <person name="Blanchette R.A."/>
            <person name="Henrissat B."/>
            <person name="Martinez A.T."/>
            <person name="Otillar R."/>
            <person name="Spatafora J.W."/>
            <person name="Yadav J.S."/>
            <person name="Aerts A."/>
            <person name="Benoit I."/>
            <person name="Boyd A."/>
            <person name="Carlson A."/>
            <person name="Copeland A."/>
            <person name="Coutinho P.M."/>
            <person name="de Vries R.P."/>
            <person name="Ferreira P."/>
            <person name="Findley K."/>
            <person name="Foster B."/>
            <person name="Gaskell J."/>
            <person name="Glotzer D."/>
            <person name="Gorecki P."/>
            <person name="Heitman J."/>
            <person name="Hesse C."/>
            <person name="Hori C."/>
            <person name="Igarashi K."/>
            <person name="Jurgens J.A."/>
            <person name="Kallen N."/>
            <person name="Kersten P."/>
            <person name="Kohler A."/>
            <person name="Kuees U."/>
            <person name="Kumar T.K.A."/>
            <person name="Kuo A."/>
            <person name="LaButti K."/>
            <person name="Larrondo L.F."/>
            <person name="Lindquist E."/>
            <person name="Ling A."/>
            <person name="Lombard V."/>
            <person name="Lucas S."/>
            <person name="Lundell T."/>
            <person name="Martin R."/>
            <person name="McLaughlin D.J."/>
            <person name="Morgenstern I."/>
            <person name="Morin E."/>
            <person name="Murat C."/>
            <person name="Nagy L.G."/>
            <person name="Nolan M."/>
            <person name="Ohm R.A."/>
            <person name="Patyshakuliyeva A."/>
            <person name="Rokas A."/>
            <person name="Ruiz-Duenas F.J."/>
            <person name="Sabat G."/>
            <person name="Salamov A."/>
            <person name="Samejima M."/>
            <person name="Schmutz J."/>
            <person name="Slot J.C."/>
            <person name="St John F."/>
            <person name="Stenlid J."/>
            <person name="Sun H."/>
            <person name="Sun S."/>
            <person name="Syed K."/>
            <person name="Tsang A."/>
            <person name="Wiebenga A."/>
            <person name="Young D."/>
            <person name="Pisabarro A."/>
            <person name="Eastwood D.C."/>
            <person name="Martin F."/>
            <person name="Cullen D."/>
            <person name="Grigoriev I.V."/>
            <person name="Hibbett D.S."/>
        </authorList>
    </citation>
    <scope>NUCLEOTIDE SEQUENCE [LARGE SCALE GENOMIC DNA]</scope>
    <source>
        <strain evidence="2">FP-101664</strain>
    </source>
</reference>
<feature type="non-terminal residue" evidence="1">
    <location>
        <position position="1"/>
    </location>
</feature>
<dbReference type="EMBL" id="JH711801">
    <property type="protein sequence ID" value="EIW51484.1"/>
    <property type="molecule type" value="Genomic_DNA"/>
</dbReference>
<dbReference type="AlphaFoldDB" id="R7S936"/>
<sequence length="194" mass="22350">QVEKRWKAWQERRPAQSQYVPQLEWAVHVVEYVVWVYNMTKSNTGLGPLRAEVPLLGPRFLPPGYLHAQRRHSMPDINPETSYLKALTIIHPFYFDDLARCPWCDATGEDVSWGGWTSTGHCEVHGVDREETALGYQLRCLRCSGAPSNQKKPSKNGEGTHCFTATNHTFWEHREHWQIPGKCLSIRWGKDHAT</sequence>
<dbReference type="GeneID" id="19408970"/>
<dbReference type="RefSeq" id="XP_008045635.1">
    <property type="nucleotide sequence ID" value="XM_008047444.1"/>
</dbReference>
<evidence type="ECO:0000313" key="2">
    <source>
        <dbReference type="Proteomes" id="UP000054317"/>
    </source>
</evidence>
<proteinExistence type="predicted"/>
<dbReference type="OrthoDB" id="2797511at2759"/>
<accession>R7S936</accession>
<gene>
    <name evidence="1" type="ORF">TRAVEDRAFT_137338</name>
</gene>
<dbReference type="Proteomes" id="UP000054317">
    <property type="component" value="Unassembled WGS sequence"/>
</dbReference>